<name>A0A024UR74_9STRA</name>
<accession>A0A024UR74</accession>
<feature type="compositionally biased region" description="Polar residues" evidence="1">
    <location>
        <begin position="233"/>
        <end position="243"/>
    </location>
</feature>
<proteinExistence type="predicted"/>
<dbReference type="RefSeq" id="XP_008862162.1">
    <property type="nucleotide sequence ID" value="XM_008863940.1"/>
</dbReference>
<protein>
    <submittedName>
        <fullName evidence="2">Uncharacterized protein</fullName>
    </submittedName>
</protein>
<dbReference type="EMBL" id="KI913953">
    <property type="protein sequence ID" value="ETW08357.1"/>
    <property type="molecule type" value="Genomic_DNA"/>
</dbReference>
<dbReference type="GeneID" id="20078005"/>
<evidence type="ECO:0000256" key="1">
    <source>
        <dbReference type="SAM" id="MobiDB-lite"/>
    </source>
</evidence>
<gene>
    <name evidence="2" type="ORF">H310_00955</name>
</gene>
<reference evidence="2" key="1">
    <citation type="submission" date="2013-12" db="EMBL/GenBank/DDBJ databases">
        <title>The Genome Sequence of Aphanomyces invadans NJM9701.</title>
        <authorList>
            <consortium name="The Broad Institute Genomics Platform"/>
            <person name="Russ C."/>
            <person name="Tyler B."/>
            <person name="van West P."/>
            <person name="Dieguez-Uribeondo J."/>
            <person name="Young S.K."/>
            <person name="Zeng Q."/>
            <person name="Gargeya S."/>
            <person name="Fitzgerald M."/>
            <person name="Abouelleil A."/>
            <person name="Alvarado L."/>
            <person name="Chapman S.B."/>
            <person name="Gainer-Dewar J."/>
            <person name="Goldberg J."/>
            <person name="Griggs A."/>
            <person name="Gujja S."/>
            <person name="Hansen M."/>
            <person name="Howarth C."/>
            <person name="Imamovic A."/>
            <person name="Ireland A."/>
            <person name="Larimer J."/>
            <person name="McCowan C."/>
            <person name="Murphy C."/>
            <person name="Pearson M."/>
            <person name="Poon T.W."/>
            <person name="Priest M."/>
            <person name="Roberts A."/>
            <person name="Saif S."/>
            <person name="Shea T."/>
            <person name="Sykes S."/>
            <person name="Wortman J."/>
            <person name="Nusbaum C."/>
            <person name="Birren B."/>
        </authorList>
    </citation>
    <scope>NUCLEOTIDE SEQUENCE [LARGE SCALE GENOMIC DNA]</scope>
    <source>
        <strain evidence="2">NJM9701</strain>
    </source>
</reference>
<dbReference type="VEuPathDB" id="FungiDB:H310_00955"/>
<evidence type="ECO:0000313" key="2">
    <source>
        <dbReference type="EMBL" id="ETW08357.1"/>
    </source>
</evidence>
<feature type="region of interest" description="Disordered" evidence="1">
    <location>
        <begin position="182"/>
        <end position="250"/>
    </location>
</feature>
<organism evidence="2">
    <name type="scientific">Aphanomyces invadans</name>
    <dbReference type="NCBI Taxonomy" id="157072"/>
    <lineage>
        <taxon>Eukaryota</taxon>
        <taxon>Sar</taxon>
        <taxon>Stramenopiles</taxon>
        <taxon>Oomycota</taxon>
        <taxon>Saprolegniomycetes</taxon>
        <taxon>Saprolegniales</taxon>
        <taxon>Verrucalvaceae</taxon>
        <taxon>Aphanomyces</taxon>
    </lineage>
</organism>
<sequence length="304" mass="32993">MQPLLAPQGERATLQHHEIPVVPTNKPKGQQPPSRPVHTKPSHLASPQPIVTSAMYRMEPPPSFLKHSCQLTTPSEAKAHTSLPCPRDEYKNNPAASCDAQVPSTFVGATLPTVNRPDGADNSRGGSKGSTKKFTPRNGPPTGNVAHFRLTKQSPSTMAVLQMTKPSILNTPAIHRPLRWSRRDDGNQFHSIVQGGRPPSRSFPSQHPVHVPSAPPLVPKTPSRGVRGGGEMNLSNQEDSGPISTLHRKPSMSDLELVSFGEISSKVVFRTKCSESGGSWRDPEVAVFQADFGSWTHSDDCRVE</sequence>
<dbReference type="OrthoDB" id="78521at2759"/>
<feature type="region of interest" description="Disordered" evidence="1">
    <location>
        <begin position="1"/>
        <end position="46"/>
    </location>
</feature>
<dbReference type="AlphaFoldDB" id="A0A024UR74"/>
<feature type="region of interest" description="Disordered" evidence="1">
    <location>
        <begin position="109"/>
        <end position="154"/>
    </location>
</feature>